<proteinExistence type="predicted"/>
<evidence type="ECO:0000313" key="4">
    <source>
        <dbReference type="EMBL" id="KAE9244313.1"/>
    </source>
</evidence>
<gene>
    <name evidence="4" type="ORF">PF004_g5737</name>
    <name evidence="3" type="ORF">PF011_g5389</name>
</gene>
<dbReference type="InterPro" id="IPR005114">
    <property type="entry name" value="Helicase_assoc"/>
</dbReference>
<name>A0A6A3LQQ9_9STRA</name>
<dbReference type="AlphaFoldDB" id="A0A6A3LQQ9"/>
<dbReference type="EMBL" id="QXFW01000210">
    <property type="protein sequence ID" value="KAE9020478.1"/>
    <property type="molecule type" value="Genomic_DNA"/>
</dbReference>
<dbReference type="PANTHER" id="PTHR37066">
    <property type="entry name" value="HELICASE-ASSOCIATED"/>
    <property type="match status" value="1"/>
</dbReference>
<dbReference type="Pfam" id="PF03457">
    <property type="entry name" value="HA"/>
    <property type="match status" value="1"/>
</dbReference>
<feature type="region of interest" description="Disordered" evidence="1">
    <location>
        <begin position="36"/>
        <end position="59"/>
    </location>
</feature>
<evidence type="ECO:0000313" key="3">
    <source>
        <dbReference type="EMBL" id="KAE9020478.1"/>
    </source>
</evidence>
<reference evidence="5 6" key="1">
    <citation type="submission" date="2018-09" db="EMBL/GenBank/DDBJ databases">
        <title>Genomic investigation of the strawberry pathogen Phytophthora fragariae indicates pathogenicity is determined by transcriptional variation in three key races.</title>
        <authorList>
            <person name="Adams T.M."/>
            <person name="Armitage A.D."/>
            <person name="Sobczyk M.K."/>
            <person name="Bates H.J."/>
            <person name="Dunwell J.M."/>
            <person name="Nellist C.F."/>
            <person name="Harrison R.J."/>
        </authorList>
    </citation>
    <scope>NUCLEOTIDE SEQUENCE [LARGE SCALE GENOMIC DNA]</scope>
    <source>
        <strain evidence="4 6">BC-23</strain>
        <strain evidence="3 5">SCRP245</strain>
    </source>
</reference>
<dbReference type="EMBL" id="QXGC01000221">
    <property type="protein sequence ID" value="KAE9244313.1"/>
    <property type="molecule type" value="Genomic_DNA"/>
</dbReference>
<evidence type="ECO:0000313" key="5">
    <source>
        <dbReference type="Proteomes" id="UP000460718"/>
    </source>
</evidence>
<protein>
    <recommendedName>
        <fullName evidence="2">Helicase-associated domain-containing protein</fullName>
    </recommendedName>
</protein>
<comment type="caution">
    <text evidence="3">The sequence shown here is derived from an EMBL/GenBank/DDBJ whole genome shotgun (WGS) entry which is preliminary data.</text>
</comment>
<accession>A0A6A3LQQ9</accession>
<dbReference type="PANTHER" id="PTHR37066:SF1">
    <property type="entry name" value="LNS2_PITP DOMAIN-CONTAINING PROTEIN"/>
    <property type="match status" value="1"/>
</dbReference>
<evidence type="ECO:0000256" key="1">
    <source>
        <dbReference type="SAM" id="MobiDB-lite"/>
    </source>
</evidence>
<feature type="compositionally biased region" description="Polar residues" evidence="1">
    <location>
        <begin position="37"/>
        <end position="50"/>
    </location>
</feature>
<dbReference type="Proteomes" id="UP000460718">
    <property type="component" value="Unassembled WGS sequence"/>
</dbReference>
<sequence length="445" mass="51302">MLGLSARRGWRLARPLQTAPVSAFSEPIQRFALASRRFSSTPSEGQTSSGGAVRNEPKVADEHWRTSAWEQKILAALRTYKQLNGHLLVPRPFVVPSGDARWPVVTWGYKLGIAGNNLRMRSKSKARESTEMEEELERLDFVYDVYQFKWDRIVLPALREFYRVNGHTDVPEIFIVPSGDEAWPKMTWGCHLGTIVKDIRHKKVYSTQVAMSKEELDRMSFCYDMSIPERDWTEKTLPSIRVYRQVFGDCIIPYLFSVPSCPPWPEKAWEMPLGVVACDIRTRPTYVDQVARDREVLDSVGFVWDCKAAVWNEVIFPALEAYVDAHKNGEVPYRFVVPSEDPWPKKSWGKRLGDALSRMRNRGTYFEHYGRDIEKLDELGLNLKLLSTAWNRRVIPLLDTYAELHGEGEVPLDFVIPSEAPWEKKMWGVRLGLIVARNPQFTPRK</sequence>
<evidence type="ECO:0000313" key="6">
    <source>
        <dbReference type="Proteomes" id="UP000476176"/>
    </source>
</evidence>
<dbReference type="Proteomes" id="UP000476176">
    <property type="component" value="Unassembled WGS sequence"/>
</dbReference>
<evidence type="ECO:0000259" key="2">
    <source>
        <dbReference type="Pfam" id="PF03457"/>
    </source>
</evidence>
<organism evidence="3 5">
    <name type="scientific">Phytophthora fragariae</name>
    <dbReference type="NCBI Taxonomy" id="53985"/>
    <lineage>
        <taxon>Eukaryota</taxon>
        <taxon>Sar</taxon>
        <taxon>Stramenopiles</taxon>
        <taxon>Oomycota</taxon>
        <taxon>Peronosporomycetes</taxon>
        <taxon>Peronosporales</taxon>
        <taxon>Peronosporaceae</taxon>
        <taxon>Phytophthora</taxon>
    </lineage>
</organism>
<feature type="domain" description="Helicase-associated" evidence="2">
    <location>
        <begin position="67"/>
        <end position="141"/>
    </location>
</feature>